<comment type="caution">
    <text evidence="1">The sequence shown here is derived from an EMBL/GenBank/DDBJ whole genome shotgun (WGS) entry which is preliminary data.</text>
</comment>
<dbReference type="Proteomes" id="UP000033910">
    <property type="component" value="Unassembled WGS sequence"/>
</dbReference>
<sequence>MARDLNPTFLINLRIVSGVIHIQFYNLKTKEKVEIPDNEVEIVTLENGRKAAKAESNGMKLFKFLSKADSEKLGA</sequence>
<organism evidence="1 2">
    <name type="scientific">candidate division WWE3 bacterium GW2011_GWB2_43_22</name>
    <dbReference type="NCBI Taxonomy" id="1619118"/>
    <lineage>
        <taxon>Bacteria</taxon>
        <taxon>Katanobacteria</taxon>
    </lineage>
</organism>
<evidence type="ECO:0000313" key="1">
    <source>
        <dbReference type="EMBL" id="KKT11267.1"/>
    </source>
</evidence>
<reference evidence="1 2" key="1">
    <citation type="journal article" date="2015" name="Nature">
        <title>rRNA introns, odd ribosomes, and small enigmatic genomes across a large radiation of phyla.</title>
        <authorList>
            <person name="Brown C.T."/>
            <person name="Hug L.A."/>
            <person name="Thomas B.C."/>
            <person name="Sharon I."/>
            <person name="Castelle C.J."/>
            <person name="Singh A."/>
            <person name="Wilkins M.J."/>
            <person name="Williams K.H."/>
            <person name="Banfield J.F."/>
        </authorList>
    </citation>
    <scope>NUCLEOTIDE SEQUENCE [LARGE SCALE GENOMIC DNA]</scope>
</reference>
<proteinExistence type="predicted"/>
<gene>
    <name evidence="1" type="ORF">UV89_C0017G0004</name>
</gene>
<protein>
    <submittedName>
        <fullName evidence="1">Uncharacterized protein</fullName>
    </submittedName>
</protein>
<dbReference type="AlphaFoldDB" id="A0A0G1GV75"/>
<name>A0A0G1GV75_UNCKA</name>
<dbReference type="EMBL" id="LCGF01000017">
    <property type="protein sequence ID" value="KKT11267.1"/>
    <property type="molecule type" value="Genomic_DNA"/>
</dbReference>
<evidence type="ECO:0000313" key="2">
    <source>
        <dbReference type="Proteomes" id="UP000033910"/>
    </source>
</evidence>
<accession>A0A0G1GV75</accession>